<reference evidence="1 2" key="1">
    <citation type="submission" date="2016-10" db="EMBL/GenBank/DDBJ databases">
        <authorList>
            <person name="de Groot N.N."/>
        </authorList>
    </citation>
    <scope>NUCLEOTIDE SEQUENCE [LARGE SCALE GENOMIC DNA]</scope>
    <source>
        <strain evidence="1 2">CGMCC 1.6291</strain>
    </source>
</reference>
<sequence length="115" mass="13550">MKAPVIDIFTRDRITPNGRRRRRLPKNFKKKLEPPTLADHGWYKDDLGYYRLQATGISFTVFPDPHVNGAWRVSEIRPEWDYPKIYFNQFDAAVIAMQTVIGYLHENGIELNTKR</sequence>
<gene>
    <name evidence="1" type="ORF">SAMN04488052_10694</name>
</gene>
<evidence type="ECO:0000313" key="2">
    <source>
        <dbReference type="Proteomes" id="UP000199657"/>
    </source>
</evidence>
<keyword evidence="2" id="KW-1185">Reference proteome</keyword>
<organism evidence="1 2">
    <name type="scientific">Aquisalimonas asiatica</name>
    <dbReference type="NCBI Taxonomy" id="406100"/>
    <lineage>
        <taxon>Bacteria</taxon>
        <taxon>Pseudomonadati</taxon>
        <taxon>Pseudomonadota</taxon>
        <taxon>Gammaproteobacteria</taxon>
        <taxon>Chromatiales</taxon>
        <taxon>Ectothiorhodospiraceae</taxon>
        <taxon>Aquisalimonas</taxon>
    </lineage>
</organism>
<protein>
    <submittedName>
        <fullName evidence="1">Uncharacterized protein</fullName>
    </submittedName>
</protein>
<evidence type="ECO:0000313" key="1">
    <source>
        <dbReference type="EMBL" id="SEP00892.1"/>
    </source>
</evidence>
<dbReference type="EMBL" id="FOEG01000006">
    <property type="protein sequence ID" value="SEP00892.1"/>
    <property type="molecule type" value="Genomic_DNA"/>
</dbReference>
<dbReference type="Proteomes" id="UP000199657">
    <property type="component" value="Unassembled WGS sequence"/>
</dbReference>
<dbReference type="RefSeq" id="WP_091644817.1">
    <property type="nucleotide sequence ID" value="NZ_FOEG01000006.1"/>
</dbReference>
<proteinExistence type="predicted"/>
<name>A0A1H8UCA7_9GAMM</name>
<accession>A0A1H8UCA7</accession>
<dbReference type="AlphaFoldDB" id="A0A1H8UCA7"/>